<reference evidence="2" key="1">
    <citation type="submission" date="2023-10" db="EMBL/GenBank/DDBJ databases">
        <authorList>
            <person name="Chen Y."/>
            <person name="Shah S."/>
            <person name="Dougan E. K."/>
            <person name="Thang M."/>
            <person name="Chan C."/>
        </authorList>
    </citation>
    <scope>NUCLEOTIDE SEQUENCE [LARGE SCALE GENOMIC DNA]</scope>
</reference>
<feature type="region of interest" description="Disordered" evidence="1">
    <location>
        <begin position="48"/>
        <end position="131"/>
    </location>
</feature>
<dbReference type="Proteomes" id="UP001189429">
    <property type="component" value="Unassembled WGS sequence"/>
</dbReference>
<evidence type="ECO:0000313" key="3">
    <source>
        <dbReference type="Proteomes" id="UP001189429"/>
    </source>
</evidence>
<sequence length="175" mass="18956">RPEQERLVSARCGGADVVVGVDARSGQGARHQQPAHRVDLRRAARLLRRGGPAAREASRRRRGRRPRQVAPRGQGLGRERHVVAGPRDVAAPGPRSGGPAGDHAIGQRLPGPGRQGIRLHRHGLQGRDPLRLPRAGVHRRDLGRCRRPESGAGARHLRRGRRAAGRICPGARVRG</sequence>
<protein>
    <submittedName>
        <fullName evidence="2">Uncharacterized protein</fullName>
    </submittedName>
</protein>
<organism evidence="2 3">
    <name type="scientific">Prorocentrum cordatum</name>
    <dbReference type="NCBI Taxonomy" id="2364126"/>
    <lineage>
        <taxon>Eukaryota</taxon>
        <taxon>Sar</taxon>
        <taxon>Alveolata</taxon>
        <taxon>Dinophyceae</taxon>
        <taxon>Prorocentrales</taxon>
        <taxon>Prorocentraceae</taxon>
        <taxon>Prorocentrum</taxon>
    </lineage>
</organism>
<feature type="compositionally biased region" description="Basic residues" evidence="1">
    <location>
        <begin position="58"/>
        <end position="67"/>
    </location>
</feature>
<proteinExistence type="predicted"/>
<dbReference type="EMBL" id="CAUYUJ010007135">
    <property type="protein sequence ID" value="CAK0819678.1"/>
    <property type="molecule type" value="Genomic_DNA"/>
</dbReference>
<name>A0ABN9RKK9_9DINO</name>
<comment type="caution">
    <text evidence="2">The sequence shown here is derived from an EMBL/GenBank/DDBJ whole genome shotgun (WGS) entry which is preliminary data.</text>
</comment>
<keyword evidence="3" id="KW-1185">Reference proteome</keyword>
<accession>A0ABN9RKK9</accession>
<feature type="non-terminal residue" evidence="2">
    <location>
        <position position="175"/>
    </location>
</feature>
<feature type="non-terminal residue" evidence="2">
    <location>
        <position position="1"/>
    </location>
</feature>
<gene>
    <name evidence="2" type="ORF">PCOR1329_LOCUS21617</name>
</gene>
<evidence type="ECO:0000313" key="2">
    <source>
        <dbReference type="EMBL" id="CAK0819678.1"/>
    </source>
</evidence>
<feature type="region of interest" description="Disordered" evidence="1">
    <location>
        <begin position="144"/>
        <end position="163"/>
    </location>
</feature>
<evidence type="ECO:0000256" key="1">
    <source>
        <dbReference type="SAM" id="MobiDB-lite"/>
    </source>
</evidence>